<evidence type="ECO:0000313" key="3">
    <source>
        <dbReference type="EMBL" id="RIV27007.1"/>
    </source>
</evidence>
<comment type="caution">
    <text evidence="3">The sequence shown here is derived from an EMBL/GenBank/DDBJ whole genome shotgun (WGS) entry which is preliminary data.</text>
</comment>
<dbReference type="InterPro" id="IPR013783">
    <property type="entry name" value="Ig-like_fold"/>
</dbReference>
<feature type="chain" id="PRO_5019055655" evidence="1">
    <location>
        <begin position="24"/>
        <end position="1216"/>
    </location>
</feature>
<dbReference type="SUPFAM" id="SSF63829">
    <property type="entry name" value="Calcium-dependent phosphotriesterase"/>
    <property type="match status" value="1"/>
</dbReference>
<keyword evidence="1" id="KW-0732">Signal</keyword>
<dbReference type="InterPro" id="IPR024079">
    <property type="entry name" value="MetalloPept_cat_dom_sf"/>
</dbReference>
<feature type="signal peptide" evidence="1">
    <location>
        <begin position="1"/>
        <end position="23"/>
    </location>
</feature>
<dbReference type="SUPFAM" id="SSF55486">
    <property type="entry name" value="Metalloproteases ('zincins'), catalytic domain"/>
    <property type="match status" value="1"/>
</dbReference>
<dbReference type="AlphaFoldDB" id="A0A418MHV2"/>
<protein>
    <submittedName>
        <fullName evidence="3">T9SS C-terminal target domain-containing protein</fullName>
    </submittedName>
</protein>
<dbReference type="PROSITE" id="PS50215">
    <property type="entry name" value="ADAM_MEPRO"/>
    <property type="match status" value="1"/>
</dbReference>
<dbReference type="InterPro" id="IPR026444">
    <property type="entry name" value="Secre_tail"/>
</dbReference>
<reference evidence="3 4" key="1">
    <citation type="submission" date="2018-08" db="EMBL/GenBank/DDBJ databases">
        <title>Fibrisoma montanum sp. nov., isolated from Danxia mountain soil.</title>
        <authorList>
            <person name="Huang Y."/>
        </authorList>
    </citation>
    <scope>NUCLEOTIDE SEQUENCE [LARGE SCALE GENOMIC DNA]</scope>
    <source>
        <strain evidence="3 4">HYT19</strain>
    </source>
</reference>
<feature type="domain" description="Peptidase M12B" evidence="2">
    <location>
        <begin position="65"/>
        <end position="266"/>
    </location>
</feature>
<dbReference type="Gene3D" id="3.40.390.10">
    <property type="entry name" value="Collagenase (Catalytic Domain)"/>
    <property type="match status" value="1"/>
</dbReference>
<dbReference type="InterPro" id="IPR015943">
    <property type="entry name" value="WD40/YVTN_repeat-like_dom_sf"/>
</dbReference>
<proteinExistence type="predicted"/>
<organism evidence="3 4">
    <name type="scientific">Fibrisoma montanum</name>
    <dbReference type="NCBI Taxonomy" id="2305895"/>
    <lineage>
        <taxon>Bacteria</taxon>
        <taxon>Pseudomonadati</taxon>
        <taxon>Bacteroidota</taxon>
        <taxon>Cytophagia</taxon>
        <taxon>Cytophagales</taxon>
        <taxon>Spirosomataceae</taxon>
        <taxon>Fibrisoma</taxon>
    </lineage>
</organism>
<dbReference type="GO" id="GO:0006509">
    <property type="term" value="P:membrane protein ectodomain proteolysis"/>
    <property type="evidence" value="ECO:0007669"/>
    <property type="project" value="TreeGrafter"/>
</dbReference>
<dbReference type="Gene3D" id="2.60.40.10">
    <property type="entry name" value="Immunoglobulins"/>
    <property type="match status" value="5"/>
</dbReference>
<dbReference type="NCBIfam" id="TIGR04183">
    <property type="entry name" value="Por_Secre_tail"/>
    <property type="match status" value="1"/>
</dbReference>
<dbReference type="GO" id="GO:0004222">
    <property type="term" value="F:metalloendopeptidase activity"/>
    <property type="evidence" value="ECO:0007669"/>
    <property type="project" value="InterPro"/>
</dbReference>
<dbReference type="EMBL" id="QXED01000001">
    <property type="protein sequence ID" value="RIV27007.1"/>
    <property type="molecule type" value="Genomic_DNA"/>
</dbReference>
<dbReference type="SUPFAM" id="SSF110296">
    <property type="entry name" value="Oligoxyloglucan reducing end-specific cellobiohydrolase"/>
    <property type="match status" value="1"/>
</dbReference>
<dbReference type="RefSeq" id="WP_119665860.1">
    <property type="nucleotide sequence ID" value="NZ_QXED01000001.1"/>
</dbReference>
<evidence type="ECO:0000256" key="1">
    <source>
        <dbReference type="SAM" id="SignalP"/>
    </source>
</evidence>
<dbReference type="OrthoDB" id="1522095at2"/>
<dbReference type="PANTHER" id="PTHR11905:SF159">
    <property type="entry name" value="ADAM METALLOPROTEASE"/>
    <property type="match status" value="1"/>
</dbReference>
<evidence type="ECO:0000259" key="2">
    <source>
        <dbReference type="PROSITE" id="PS50215"/>
    </source>
</evidence>
<dbReference type="PANTHER" id="PTHR11905">
    <property type="entry name" value="ADAM A DISINTEGRIN AND METALLOPROTEASE DOMAIN"/>
    <property type="match status" value="1"/>
</dbReference>
<dbReference type="InterPro" id="IPR001590">
    <property type="entry name" value="Peptidase_M12B"/>
</dbReference>
<keyword evidence="4" id="KW-1185">Reference proteome</keyword>
<dbReference type="Proteomes" id="UP000283523">
    <property type="component" value="Unassembled WGS sequence"/>
</dbReference>
<accession>A0A418MHV2</accession>
<name>A0A418MHV2_9BACT</name>
<dbReference type="Pfam" id="PF13688">
    <property type="entry name" value="Reprolysin_5"/>
    <property type="match status" value="1"/>
</dbReference>
<sequence length="1216" mass="131108">MKILSILSLGVILVLVAWSTADAQSGSPRFSCKTDDTQLTPAMIQLMKGLTVDTSSARRPAGPRQEVFVAIDVDNELYRLFAGDVPEIKRYVYQTIEAASAVFERELNIRLTVSYFRIWDTADPYTRRDDLGLHLADMTKWWKQNLASVPRNFILGYSAKEDPQASGIAYLNGTSFSEAAVVGYHQPGVTDRIVTIIHEIGHVMGSPHTNNCNWPGGPIDFCGSVEGSCYAGPVTPRIGTVMSTCQTVGNGKQEATFNPFCVALIRKNSDVALASQTIGQAPAVPTGIAAVAAQRPDPYLEWAVTPKAERYRFQLATSSSFADGVVTDTLLSFPLVQISDVPNQTYFWRVKSINSLGESAWSATAQLTVTASPTLRPPSQRLPVANARMVRNATVNWFPAEGAAGYVVQANYSPTFTTPVYSKTLAASATGQDFAQDNFATCANCQIFWRIKSINAGTESAWSPVRSFVKAPQITSVWPAANRATAVKHQLSIPISWFETSEEASTSTVQLATSPDFTNPIFTKNLTYNQLNEPSVRTHLVVMADSLQPNKIYYVRIKVKNLSTGYESTWTNSSFQTGPDNRRWAYVNPANTALPMTGLNDLAFDASGTAYLASEQGLYRSPNGRQWTAVPTDNVPPNVAAIAVNPKNQAYLLANSSVYRQTGSTWERIPNPAGAPTLTGRLLVDGNGVVYVIASRAVYRYNGTQWAAFTQPTLPNSSIGDAALDGNNHLWLTFGPKIGLGHFDGTKWEILTTLPIETPYCVAVDRTGQNVVVGGVNGLARLNLTDQSWTRILSKEITGFDNRTFTQVRFDVKNNPVVLSSETFYWFDGQNWLTDNFLSAGTQSTTMRVGLDNRIWLLNNSHGLSQYDTRTIVPIVAKTNYCPGDAMQVTFTTNFTPSTGVKYRAELSDPTGVQFVPVVSSVESGTATVRIPASQPNGPRYKVRLVAEQDGLNIYGDESLNFIIYPIPRAGVTPGPTAAVCAGSLLTLQADADIAATLQWSKDGTAITGATTQSLTVNQAGSYAVAVLLDGCRATSPPVAVTVKEGITATITPQGPTRVYVPNTVGLVANGTTGYAYQWFRDGTAVAGATSVSFAAPQSGQYSVLVTAPNGCTALASAVPVTIDIVLAVDPSVSNLGSWSISPNPVDRTCTVTFPSGVTGPVVLTLVDATGRAVHQKTIPPGQRKADLNVSGLPPGTYLLRVTTDQTEVRQRLLKQ</sequence>
<gene>
    <name evidence="3" type="ORF">DYU11_01430</name>
</gene>
<evidence type="ECO:0000313" key="4">
    <source>
        <dbReference type="Proteomes" id="UP000283523"/>
    </source>
</evidence>
<dbReference type="Pfam" id="PF18962">
    <property type="entry name" value="Por_Secre_tail"/>
    <property type="match status" value="1"/>
</dbReference>
<dbReference type="Gene3D" id="2.130.10.10">
    <property type="entry name" value="YVTN repeat-like/Quinoprotein amine dehydrogenase"/>
    <property type="match status" value="1"/>
</dbReference>